<gene>
    <name evidence="1" type="ORF">A2042_05535</name>
</gene>
<dbReference type="Proteomes" id="UP000178526">
    <property type="component" value="Unassembled WGS sequence"/>
</dbReference>
<accession>A0A1F7RFN3</accession>
<proteinExistence type="predicted"/>
<protein>
    <submittedName>
        <fullName evidence="1">Uncharacterized protein</fullName>
    </submittedName>
</protein>
<comment type="caution">
    <text evidence="1">The sequence shown here is derived from an EMBL/GenBank/DDBJ whole genome shotgun (WGS) entry which is preliminary data.</text>
</comment>
<evidence type="ECO:0000313" key="1">
    <source>
        <dbReference type="EMBL" id="OGL40359.1"/>
    </source>
</evidence>
<reference evidence="1 2" key="1">
    <citation type="journal article" date="2016" name="Nat. Commun.">
        <title>Thousands of microbial genomes shed light on interconnected biogeochemical processes in an aquifer system.</title>
        <authorList>
            <person name="Anantharaman K."/>
            <person name="Brown C.T."/>
            <person name="Hug L.A."/>
            <person name="Sharon I."/>
            <person name="Castelle C.J."/>
            <person name="Probst A.J."/>
            <person name="Thomas B.C."/>
            <person name="Singh A."/>
            <person name="Wilkins M.J."/>
            <person name="Karaoz U."/>
            <person name="Brodie E.L."/>
            <person name="Williams K.H."/>
            <person name="Hubbard S.S."/>
            <person name="Banfield J.F."/>
        </authorList>
    </citation>
    <scope>NUCLEOTIDE SEQUENCE [LARGE SCALE GENOMIC DNA]</scope>
</reference>
<organism evidence="1 2">
    <name type="scientific">Candidatus Schekmanbacteria bacterium GWA2_38_11</name>
    <dbReference type="NCBI Taxonomy" id="1817876"/>
    <lineage>
        <taxon>Bacteria</taxon>
        <taxon>Candidatus Schekmaniibacteriota</taxon>
    </lineage>
</organism>
<name>A0A1F7RFN3_9BACT</name>
<sequence length="74" mass="8334">MKVIKISKQLKVRKQFILDPAKIKAIKKITRAKTDTEAINQALDILIVNSKIEKMLMSIKGKGKIKDVYGRVPG</sequence>
<evidence type="ECO:0000313" key="2">
    <source>
        <dbReference type="Proteomes" id="UP000178526"/>
    </source>
</evidence>
<dbReference type="AlphaFoldDB" id="A0A1F7RFN3"/>
<dbReference type="EMBL" id="MGDB01000100">
    <property type="protein sequence ID" value="OGL40359.1"/>
    <property type="molecule type" value="Genomic_DNA"/>
</dbReference>